<dbReference type="InterPro" id="IPR015421">
    <property type="entry name" value="PyrdxlP-dep_Trfase_major"/>
</dbReference>
<dbReference type="Gene3D" id="3.90.1150.10">
    <property type="entry name" value="Aspartate Aminotransferase, domain 1"/>
    <property type="match status" value="1"/>
</dbReference>
<sequence>MIDLRSDTVTKPDDMMRRLMSEADVGDDVFGEDPTVNELENYAARLLGKEAALFTTSGTQGNQAALLTHCRPGQEVIMDDEAHVFVYEGAAISAFAGLQSRTLPHQNGVINIETLKAAIRPEDVHYPETGLIWLENTHNRGGGAVLPLDYLKQVKETADDYGLPVHMDGARLFNAAEALQVEASEIAAFADSVQFCLSKGLGAPVGSVLAGSSSFIRTARKKRKMLGGGMRQAGVIAAPGLYALQERRARLKEDHLHARRLAEAIHEYTDLTIRHSVETNIIVADTDTSARSAAEWVDLLAAEGTAIIQYKPKALRFTTNADVSYEDIEEVVSILRGLPGKEEI</sequence>
<feature type="domain" description="Aromatic amino acid beta-eliminating lyase/threonine aldolase" evidence="6">
    <location>
        <begin position="3"/>
        <end position="286"/>
    </location>
</feature>
<protein>
    <submittedName>
        <fullName evidence="7">Low-specificity L-threonine aldolase</fullName>
    </submittedName>
</protein>
<dbReference type="NCBIfam" id="NF007825">
    <property type="entry name" value="PRK10534.1"/>
    <property type="match status" value="1"/>
</dbReference>
<dbReference type="FunFam" id="3.40.640.10:FF:000030">
    <property type="entry name" value="Low-specificity L-threonine aldolase"/>
    <property type="match status" value="1"/>
</dbReference>
<dbReference type="GO" id="GO:0006545">
    <property type="term" value="P:glycine biosynthetic process"/>
    <property type="evidence" value="ECO:0007669"/>
    <property type="project" value="TreeGrafter"/>
</dbReference>
<dbReference type="NCBIfam" id="NF041359">
    <property type="entry name" value="GntG_guanitoxin"/>
    <property type="match status" value="1"/>
</dbReference>
<keyword evidence="3" id="KW-0663">Pyridoxal phosphate</keyword>
<dbReference type="PIRSF" id="PIRSF017617">
    <property type="entry name" value="Thr_aldolase"/>
    <property type="match status" value="1"/>
</dbReference>
<dbReference type="InterPro" id="IPR001597">
    <property type="entry name" value="ArAA_b-elim_lyase/Thr_aldolase"/>
</dbReference>
<dbReference type="Pfam" id="PF01212">
    <property type="entry name" value="Beta_elim_lyase"/>
    <property type="match status" value="1"/>
</dbReference>
<evidence type="ECO:0000313" key="7">
    <source>
        <dbReference type="EMBL" id="PTL39779.1"/>
    </source>
</evidence>
<dbReference type="AlphaFoldDB" id="A0A2T4U8R3"/>
<dbReference type="SUPFAM" id="SSF53383">
    <property type="entry name" value="PLP-dependent transferases"/>
    <property type="match status" value="1"/>
</dbReference>
<dbReference type="GO" id="GO:0008732">
    <property type="term" value="F:L-allo-threonine aldolase activity"/>
    <property type="evidence" value="ECO:0007669"/>
    <property type="project" value="TreeGrafter"/>
</dbReference>
<evidence type="ECO:0000256" key="1">
    <source>
        <dbReference type="ARBA" id="ARBA00001933"/>
    </source>
</evidence>
<evidence type="ECO:0000256" key="5">
    <source>
        <dbReference type="PIRSR" id="PIRSR017617-1"/>
    </source>
</evidence>
<dbReference type="PANTHER" id="PTHR48097:SF9">
    <property type="entry name" value="L-THREONINE ALDOLASE"/>
    <property type="match status" value="1"/>
</dbReference>
<evidence type="ECO:0000259" key="6">
    <source>
        <dbReference type="Pfam" id="PF01212"/>
    </source>
</evidence>
<comment type="cofactor">
    <cofactor evidence="1">
        <name>pyridoxal 5'-phosphate</name>
        <dbReference type="ChEBI" id="CHEBI:597326"/>
    </cofactor>
</comment>
<dbReference type="PANTHER" id="PTHR48097">
    <property type="entry name" value="L-THREONINE ALDOLASE-RELATED"/>
    <property type="match status" value="1"/>
</dbReference>
<gene>
    <name evidence="7" type="ORF">C6Y45_03785</name>
</gene>
<accession>A0A2T4U8R3</accession>
<dbReference type="EMBL" id="PZJJ01000004">
    <property type="protein sequence ID" value="PTL39779.1"/>
    <property type="molecule type" value="Genomic_DNA"/>
</dbReference>
<dbReference type="Gene3D" id="3.40.640.10">
    <property type="entry name" value="Type I PLP-dependent aspartate aminotransferase-like (Major domain)"/>
    <property type="match status" value="1"/>
</dbReference>
<evidence type="ECO:0000256" key="3">
    <source>
        <dbReference type="ARBA" id="ARBA00022898"/>
    </source>
</evidence>
<keyword evidence="8" id="KW-1185">Reference proteome</keyword>
<dbReference type="Proteomes" id="UP000240509">
    <property type="component" value="Unassembled WGS sequence"/>
</dbReference>
<dbReference type="InterPro" id="IPR015424">
    <property type="entry name" value="PyrdxlP-dep_Trfase"/>
</dbReference>
<dbReference type="InterPro" id="IPR015422">
    <property type="entry name" value="PyrdxlP-dep_Trfase_small"/>
</dbReference>
<dbReference type="OrthoDB" id="9774495at2"/>
<dbReference type="RefSeq" id="WP_107583701.1">
    <property type="nucleotide sequence ID" value="NZ_PZJJ01000004.1"/>
</dbReference>
<dbReference type="CDD" id="cd06502">
    <property type="entry name" value="TA_like"/>
    <property type="match status" value="1"/>
</dbReference>
<proteinExistence type="inferred from homology"/>
<dbReference type="GO" id="GO:0006567">
    <property type="term" value="P:L-threonine catabolic process"/>
    <property type="evidence" value="ECO:0007669"/>
    <property type="project" value="TreeGrafter"/>
</dbReference>
<evidence type="ECO:0000256" key="2">
    <source>
        <dbReference type="ARBA" id="ARBA00006966"/>
    </source>
</evidence>
<name>A0A2T4U8R3_9BACI</name>
<comment type="similarity">
    <text evidence="2">Belongs to the threonine aldolase family.</text>
</comment>
<organism evidence="7 8">
    <name type="scientific">Alkalicoccus saliphilus</name>
    <dbReference type="NCBI Taxonomy" id="200989"/>
    <lineage>
        <taxon>Bacteria</taxon>
        <taxon>Bacillati</taxon>
        <taxon>Bacillota</taxon>
        <taxon>Bacilli</taxon>
        <taxon>Bacillales</taxon>
        <taxon>Bacillaceae</taxon>
        <taxon>Alkalicoccus</taxon>
    </lineage>
</organism>
<evidence type="ECO:0000313" key="8">
    <source>
        <dbReference type="Proteomes" id="UP000240509"/>
    </source>
</evidence>
<dbReference type="InterPro" id="IPR023603">
    <property type="entry name" value="Low_specificity_L-TA-like"/>
</dbReference>
<dbReference type="GO" id="GO:0005829">
    <property type="term" value="C:cytosol"/>
    <property type="evidence" value="ECO:0007669"/>
    <property type="project" value="TreeGrafter"/>
</dbReference>
<comment type="caution">
    <text evidence="7">The sequence shown here is derived from an EMBL/GenBank/DDBJ whole genome shotgun (WGS) entry which is preliminary data.</text>
</comment>
<feature type="modified residue" description="N6-(pyridoxal phosphate)lysine" evidence="5">
    <location>
        <position position="199"/>
    </location>
</feature>
<evidence type="ECO:0000256" key="4">
    <source>
        <dbReference type="ARBA" id="ARBA00023239"/>
    </source>
</evidence>
<reference evidence="7 8" key="1">
    <citation type="submission" date="2018-03" db="EMBL/GenBank/DDBJ databases">
        <title>Alkalicoccus saliphilus sp. nov., isolated from a mineral pool.</title>
        <authorList>
            <person name="Zhao B."/>
        </authorList>
    </citation>
    <scope>NUCLEOTIDE SEQUENCE [LARGE SCALE GENOMIC DNA]</scope>
    <source>
        <strain evidence="7 8">6AG</strain>
    </source>
</reference>
<keyword evidence="4" id="KW-0456">Lyase</keyword>